<dbReference type="EMBL" id="JTLZ01000007">
    <property type="protein sequence ID" value="KHO24297.1"/>
    <property type="molecule type" value="Genomic_DNA"/>
</dbReference>
<evidence type="ECO:0000313" key="2">
    <source>
        <dbReference type="EMBL" id="KHO24297.1"/>
    </source>
</evidence>
<evidence type="ECO:0000256" key="1">
    <source>
        <dbReference type="SAM" id="MobiDB-lite"/>
    </source>
</evidence>
<dbReference type="RefSeq" id="WP_039321248.1">
    <property type="nucleotide sequence ID" value="NZ_JACKSA010000369.1"/>
</dbReference>
<comment type="caution">
    <text evidence="2">The sequence shown here is derived from an EMBL/GenBank/DDBJ whole genome shotgun (WGS) entry which is preliminary data.</text>
</comment>
<feature type="region of interest" description="Disordered" evidence="1">
    <location>
        <begin position="36"/>
        <end position="61"/>
    </location>
</feature>
<protein>
    <submittedName>
        <fullName evidence="2">Uncharacterized protein</fullName>
    </submittedName>
</protein>
<evidence type="ECO:0000313" key="3">
    <source>
        <dbReference type="Proteomes" id="UP000031004"/>
    </source>
</evidence>
<proteinExistence type="predicted"/>
<reference evidence="2 3" key="1">
    <citation type="submission" date="2014-11" db="EMBL/GenBank/DDBJ databases">
        <title>Mycobacterium setense Manresensis Genome.</title>
        <authorList>
            <person name="Rech G."/>
            <person name="Sumoy L."/>
        </authorList>
    </citation>
    <scope>NUCLEOTIDE SEQUENCE [LARGE SCALE GENOMIC DNA]</scope>
    <source>
        <strain evidence="2 3">Manresensis</strain>
    </source>
</reference>
<feature type="compositionally biased region" description="Gly residues" evidence="1">
    <location>
        <begin position="166"/>
        <end position="176"/>
    </location>
</feature>
<gene>
    <name evidence="2" type="ORF">QQ44_14690</name>
</gene>
<accession>A0ABR4YV35</accession>
<name>A0ABR4YV35_9MYCO</name>
<dbReference type="Proteomes" id="UP000031004">
    <property type="component" value="Unassembled WGS sequence"/>
</dbReference>
<feature type="region of interest" description="Disordered" evidence="1">
    <location>
        <begin position="150"/>
        <end position="183"/>
    </location>
</feature>
<sequence length="183" mass="18326">MTSGSRANSWRRAVTGSVTGGALVLGLLVGAGAPTAAADPVQPAQPTPAADAPGAEPAAAPQMTADEALSIIAKDYDTGEGGGQISTLIHDILKLRQQGYKPSNANREAITEALDKRPNQVPLINALKSTLSYQRKLQAQSAAQIPQQGAVNPGVGQFPGGIAPIPGGGAQPGPSGGIQIPLG</sequence>
<organism evidence="2 3">
    <name type="scientific">Mycolicibacterium setense</name>
    <dbReference type="NCBI Taxonomy" id="431269"/>
    <lineage>
        <taxon>Bacteria</taxon>
        <taxon>Bacillati</taxon>
        <taxon>Actinomycetota</taxon>
        <taxon>Actinomycetes</taxon>
        <taxon>Mycobacteriales</taxon>
        <taxon>Mycobacteriaceae</taxon>
        <taxon>Mycolicibacterium</taxon>
    </lineage>
</organism>
<keyword evidence="3" id="KW-1185">Reference proteome</keyword>